<organism evidence="7 8">
    <name type="scientific">Luteibacter yeojuensis</name>
    <dbReference type="NCBI Taxonomy" id="345309"/>
    <lineage>
        <taxon>Bacteria</taxon>
        <taxon>Pseudomonadati</taxon>
        <taxon>Pseudomonadota</taxon>
        <taxon>Gammaproteobacteria</taxon>
        <taxon>Lysobacterales</taxon>
        <taxon>Rhodanobacteraceae</taxon>
        <taxon>Luteibacter</taxon>
    </lineage>
</organism>
<dbReference type="Proteomes" id="UP000518878">
    <property type="component" value="Unassembled WGS sequence"/>
</dbReference>
<keyword evidence="5 6" id="KW-0472">Membrane</keyword>
<evidence type="ECO:0000256" key="6">
    <source>
        <dbReference type="SAM" id="Phobius"/>
    </source>
</evidence>
<dbReference type="RefSeq" id="WP_166700582.1">
    <property type="nucleotide sequence ID" value="NZ_JAAQTL010000002.1"/>
</dbReference>
<comment type="subcellular location">
    <subcellularLocation>
        <location evidence="1">Cell membrane</location>
        <topology evidence="1">Multi-pass membrane protein</topology>
    </subcellularLocation>
</comment>
<keyword evidence="8" id="KW-1185">Reference proteome</keyword>
<feature type="transmembrane region" description="Helical" evidence="6">
    <location>
        <begin position="12"/>
        <end position="35"/>
    </location>
</feature>
<dbReference type="AlphaFoldDB" id="A0A7X5QWP9"/>
<evidence type="ECO:0000256" key="3">
    <source>
        <dbReference type="ARBA" id="ARBA00022692"/>
    </source>
</evidence>
<dbReference type="GO" id="GO:0005886">
    <property type="term" value="C:plasma membrane"/>
    <property type="evidence" value="ECO:0007669"/>
    <property type="project" value="UniProtKB-SubCell"/>
</dbReference>
<feature type="transmembrane region" description="Helical" evidence="6">
    <location>
        <begin position="287"/>
        <end position="313"/>
    </location>
</feature>
<dbReference type="EMBL" id="JAAQTL010000002">
    <property type="protein sequence ID" value="NID16761.1"/>
    <property type="molecule type" value="Genomic_DNA"/>
</dbReference>
<feature type="transmembrane region" description="Helical" evidence="6">
    <location>
        <begin position="77"/>
        <end position="99"/>
    </location>
</feature>
<gene>
    <name evidence="7" type="ORF">HBF32_14905</name>
</gene>
<proteinExistence type="predicted"/>
<evidence type="ECO:0000313" key="8">
    <source>
        <dbReference type="Proteomes" id="UP000518878"/>
    </source>
</evidence>
<comment type="caution">
    <text evidence="7">The sequence shown here is derived from an EMBL/GenBank/DDBJ whole genome shotgun (WGS) entry which is preliminary data.</text>
</comment>
<dbReference type="PANTHER" id="PTHR30250">
    <property type="entry name" value="PST FAMILY PREDICTED COLANIC ACID TRANSPORTER"/>
    <property type="match status" value="1"/>
</dbReference>
<keyword evidence="2" id="KW-1003">Cell membrane</keyword>
<feature type="transmembrane region" description="Helical" evidence="6">
    <location>
        <begin position="41"/>
        <end position="65"/>
    </location>
</feature>
<feature type="transmembrane region" description="Helical" evidence="6">
    <location>
        <begin position="145"/>
        <end position="164"/>
    </location>
</feature>
<keyword evidence="3 6" id="KW-0812">Transmembrane</keyword>
<reference evidence="7 8" key="1">
    <citation type="journal article" date="2006" name="Int. J. Syst. Evol. Microbiol.">
        <title>Dyella yeojuensis sp. nov., isolated from greenhouse soil in Korea.</title>
        <authorList>
            <person name="Kim B.Y."/>
            <person name="Weon H.Y."/>
            <person name="Lee K.H."/>
            <person name="Seok S.J."/>
            <person name="Kwon S.W."/>
            <person name="Go S.J."/>
            <person name="Stackebrandt E."/>
        </authorList>
    </citation>
    <scope>NUCLEOTIDE SEQUENCE [LARGE SCALE GENOMIC DNA]</scope>
    <source>
        <strain evidence="7 8">DSM 17673</strain>
    </source>
</reference>
<evidence type="ECO:0000256" key="4">
    <source>
        <dbReference type="ARBA" id="ARBA00022989"/>
    </source>
</evidence>
<evidence type="ECO:0000256" key="1">
    <source>
        <dbReference type="ARBA" id="ARBA00004651"/>
    </source>
</evidence>
<evidence type="ECO:0000313" key="7">
    <source>
        <dbReference type="EMBL" id="NID16761.1"/>
    </source>
</evidence>
<feature type="transmembrane region" description="Helical" evidence="6">
    <location>
        <begin position="325"/>
        <end position="347"/>
    </location>
</feature>
<evidence type="ECO:0008006" key="9">
    <source>
        <dbReference type="Google" id="ProtNLM"/>
    </source>
</evidence>
<name>A0A7X5QWP9_9GAMM</name>
<keyword evidence="4 6" id="KW-1133">Transmembrane helix</keyword>
<feature type="transmembrane region" description="Helical" evidence="6">
    <location>
        <begin position="111"/>
        <end position="133"/>
    </location>
</feature>
<accession>A0A7X5QWP9</accession>
<feature type="transmembrane region" description="Helical" evidence="6">
    <location>
        <begin position="170"/>
        <end position="189"/>
    </location>
</feature>
<evidence type="ECO:0000256" key="2">
    <source>
        <dbReference type="ARBA" id="ARBA00022475"/>
    </source>
</evidence>
<dbReference type="PANTHER" id="PTHR30250:SF11">
    <property type="entry name" value="O-ANTIGEN TRANSPORTER-RELATED"/>
    <property type="match status" value="1"/>
</dbReference>
<protein>
    <recommendedName>
        <fullName evidence="9">O-antigen/teichoic acid export membrane protein</fullName>
    </recommendedName>
</protein>
<dbReference type="InterPro" id="IPR050833">
    <property type="entry name" value="Poly_Biosynth_Transport"/>
</dbReference>
<evidence type="ECO:0000256" key="5">
    <source>
        <dbReference type="ARBA" id="ARBA00023136"/>
    </source>
</evidence>
<feature type="transmembrane region" description="Helical" evidence="6">
    <location>
        <begin position="383"/>
        <end position="403"/>
    </location>
</feature>
<feature type="transmembrane region" description="Helical" evidence="6">
    <location>
        <begin position="359"/>
        <end position="377"/>
    </location>
</feature>
<sequence>MYRRLLTSSANTTAVLGLRILSQGIVLLVLARALGSGNYGALAALSSLAVVLGVLPNFGAGFVLLRRSHDRSAWKEVLDYSVPTTLAIGVVLAAIYTVVAPWLTGTSVSSFVVACIGVAELLIAPLAMLATYTLHADDRVPTGQFVQWLPAGMKVVAALMAWLAPAPHRLVVYATTQLFFAAIGLYIGWRITSRTHPIQLRPRAPTRSELRDGAAYVPMHLVSANPSEIDKIAGVQALGTEAGVYAAATRLMAAAVTPVMAVLLTLQPRLFRAGVESRASRRHLIRVTAAAAFACGIVAAACVAAISGAIVSILGPSFESIRQTLFWVTPVAPILALRQAAGTVLMAEGHPMVRLAFELTGTLVLLLGLVVLGRLYGLPGASAGLFIAETVMAVVGWLAILFLPRRD</sequence>